<evidence type="ECO:0000313" key="2">
    <source>
        <dbReference type="Proteomes" id="UP000031036"/>
    </source>
</evidence>
<accession>A0A0B2UNP2</accession>
<comment type="caution">
    <text evidence="1">The sequence shown here is derived from an EMBL/GenBank/DDBJ whole genome shotgun (WGS) entry which is preliminary data.</text>
</comment>
<sequence>MEVCEVLDTAMIVANKRAETAEHTRARKLPTILCNVRHEDQFDHSQLYTKIEHGTIANHYPMERSSRLMKRNERLLRVAVLRVSFDEHQVRTFVYEKETIDGPSVIPRIKQPFTEFVFIFFSSV</sequence>
<reference evidence="1 2" key="1">
    <citation type="submission" date="2014-11" db="EMBL/GenBank/DDBJ databases">
        <title>Genetic blueprint of the zoonotic pathogen Toxocara canis.</title>
        <authorList>
            <person name="Zhu X.-Q."/>
            <person name="Korhonen P.K."/>
            <person name="Cai H."/>
            <person name="Young N.D."/>
            <person name="Nejsum P."/>
            <person name="von Samson-Himmelstjerna G."/>
            <person name="Boag P.R."/>
            <person name="Tan P."/>
            <person name="Li Q."/>
            <person name="Min J."/>
            <person name="Yang Y."/>
            <person name="Wang X."/>
            <person name="Fang X."/>
            <person name="Hall R.S."/>
            <person name="Hofmann A."/>
            <person name="Sternberg P.W."/>
            <person name="Jex A.R."/>
            <person name="Gasser R.B."/>
        </authorList>
    </citation>
    <scope>NUCLEOTIDE SEQUENCE [LARGE SCALE GENOMIC DNA]</scope>
    <source>
        <strain evidence="1">PN_DK_2014</strain>
    </source>
</reference>
<dbReference type="EMBL" id="JPKZ01022854">
    <property type="protein sequence ID" value="KHN70692.1"/>
    <property type="molecule type" value="Genomic_DNA"/>
</dbReference>
<evidence type="ECO:0000313" key="1">
    <source>
        <dbReference type="EMBL" id="KHN70692.1"/>
    </source>
</evidence>
<gene>
    <name evidence="1" type="ORF">Tcan_10259</name>
</gene>
<protein>
    <submittedName>
        <fullName evidence="1">Uncharacterized protein</fullName>
    </submittedName>
</protein>
<dbReference type="Proteomes" id="UP000031036">
    <property type="component" value="Unassembled WGS sequence"/>
</dbReference>
<organism evidence="1 2">
    <name type="scientific">Toxocara canis</name>
    <name type="common">Canine roundworm</name>
    <dbReference type="NCBI Taxonomy" id="6265"/>
    <lineage>
        <taxon>Eukaryota</taxon>
        <taxon>Metazoa</taxon>
        <taxon>Ecdysozoa</taxon>
        <taxon>Nematoda</taxon>
        <taxon>Chromadorea</taxon>
        <taxon>Rhabditida</taxon>
        <taxon>Spirurina</taxon>
        <taxon>Ascaridomorpha</taxon>
        <taxon>Ascaridoidea</taxon>
        <taxon>Toxocaridae</taxon>
        <taxon>Toxocara</taxon>
    </lineage>
</organism>
<dbReference type="AlphaFoldDB" id="A0A0B2UNP2"/>
<proteinExistence type="predicted"/>
<keyword evidence="2" id="KW-1185">Reference proteome</keyword>
<name>A0A0B2UNP2_TOXCA</name>